<dbReference type="SUPFAM" id="SSF51905">
    <property type="entry name" value="FAD/NAD(P)-binding domain"/>
    <property type="match status" value="1"/>
</dbReference>
<sequence>MMISLLEHYVEVTPLGTSHIHGLQLKTPLDDAYDVVVIGSGAAGAITANTFVRTGLRTLLLEEGARPKATASNADVDAQAEHALAGNCTKGWSECGWPWSTRNLGGGTVFYGGASFRYTEFDFDPSERIRVEGLPVKWPISSSDLAPFYDEIESTLSIDRAGFECCRTQAPDTLSLPAEHLWAGALQLGLSPRPTPVAIDRSKCDHCSLCIARQCSRGAKRDVVSSLLAPLANTSNMLLLTGVKAIALTQDKYDRASAVQCMDTTTGQTFSIRGHRFVLACNAIQTAALLLRSITPHAPRGLGNEHDLVGRGLCMKLSEYSQGLVSVSRQQIDNHPIGYRGPFSTVCTLDHYLDERCPTGVGGLMYEAKHDDWGLLQGDGLILRVETILADQPSLGNRVRLSTSTDSWGLPKIMIDYTTNPQDLARLAYMVERSTDWLKAAGARDIKHEASNFAMGSTHLHGTCRAGDDPRTSVVDRNGKLHSLDNVYVADGSYMPYPGGVNPTLTIQANALRIARLIAHDATGHATASLQPFFN</sequence>
<proteinExistence type="inferred from homology"/>
<dbReference type="InterPro" id="IPR051473">
    <property type="entry name" value="P2Ox-like"/>
</dbReference>
<accession>A0A6A7YSF2</accession>
<comment type="cofactor">
    <cofactor evidence="1">
        <name>FAD</name>
        <dbReference type="ChEBI" id="CHEBI:57692"/>
    </cofactor>
</comment>
<feature type="domain" description="4Fe-4S ferredoxin-type" evidence="6">
    <location>
        <begin position="195"/>
        <end position="226"/>
    </location>
</feature>
<dbReference type="Pfam" id="PF05199">
    <property type="entry name" value="GMC_oxred_C"/>
    <property type="match status" value="1"/>
</dbReference>
<gene>
    <name evidence="9" type="ORF">GHN41_15920</name>
    <name evidence="8" type="ORF">GHN86_06630</name>
    <name evidence="7" type="ORF">GHN94_10230</name>
</gene>
<dbReference type="GO" id="GO:0050660">
    <property type="term" value="F:flavin adenine dinucleotide binding"/>
    <property type="evidence" value="ECO:0007669"/>
    <property type="project" value="InterPro"/>
</dbReference>
<dbReference type="AlphaFoldDB" id="A0A6A7YSF2"/>
<evidence type="ECO:0000313" key="8">
    <source>
        <dbReference type="EMBL" id="MQT79744.1"/>
    </source>
</evidence>
<comment type="caution">
    <text evidence="8">The sequence shown here is derived from an EMBL/GenBank/DDBJ whole genome shotgun (WGS) entry which is preliminary data.</text>
</comment>
<dbReference type="OrthoDB" id="9787779at2"/>
<keyword evidence="4" id="KW-0274">FAD</keyword>
<evidence type="ECO:0000313" key="10">
    <source>
        <dbReference type="Proteomes" id="UP000443000"/>
    </source>
</evidence>
<keyword evidence="11" id="KW-1185">Reference proteome</keyword>
<evidence type="ECO:0000313" key="7">
    <source>
        <dbReference type="EMBL" id="MQT26202.1"/>
    </source>
</evidence>
<evidence type="ECO:0000256" key="1">
    <source>
        <dbReference type="ARBA" id="ARBA00001974"/>
    </source>
</evidence>
<dbReference type="Pfam" id="PF00732">
    <property type="entry name" value="GMC_oxred_N"/>
    <property type="match status" value="1"/>
</dbReference>
<evidence type="ECO:0000256" key="2">
    <source>
        <dbReference type="ARBA" id="ARBA00010790"/>
    </source>
</evidence>
<dbReference type="InterPro" id="IPR036188">
    <property type="entry name" value="FAD/NAD-bd_sf"/>
</dbReference>
<protein>
    <submittedName>
        <fullName evidence="8">GMC family oxidoreductase</fullName>
    </submittedName>
</protein>
<dbReference type="GO" id="GO:0016614">
    <property type="term" value="F:oxidoreductase activity, acting on CH-OH group of donors"/>
    <property type="evidence" value="ECO:0007669"/>
    <property type="project" value="InterPro"/>
</dbReference>
<dbReference type="InterPro" id="IPR000172">
    <property type="entry name" value="GMC_OxRdtase_N"/>
</dbReference>
<dbReference type="RefSeq" id="WP_153386269.1">
    <property type="nucleotide sequence ID" value="NZ_JBITTT010000009.1"/>
</dbReference>
<dbReference type="EMBL" id="WIWC01000007">
    <property type="protein sequence ID" value="MQT79744.1"/>
    <property type="molecule type" value="Genomic_DNA"/>
</dbReference>
<dbReference type="PANTHER" id="PTHR42784">
    <property type="entry name" value="PYRANOSE 2-OXIDASE"/>
    <property type="match status" value="1"/>
</dbReference>
<keyword evidence="3" id="KW-0285">Flavoprotein</keyword>
<comment type="similarity">
    <text evidence="2">Belongs to the GMC oxidoreductase family.</text>
</comment>
<keyword evidence="5" id="KW-0560">Oxidoreductase</keyword>
<evidence type="ECO:0000256" key="4">
    <source>
        <dbReference type="ARBA" id="ARBA00022827"/>
    </source>
</evidence>
<dbReference type="PANTHER" id="PTHR42784:SF1">
    <property type="entry name" value="PYRANOSE 2-OXIDASE"/>
    <property type="match status" value="1"/>
</dbReference>
<dbReference type="PROSITE" id="PS51379">
    <property type="entry name" value="4FE4S_FER_2"/>
    <property type="match status" value="1"/>
</dbReference>
<dbReference type="InterPro" id="IPR017896">
    <property type="entry name" value="4Fe4S_Fe-S-bd"/>
</dbReference>
<evidence type="ECO:0000313" key="9">
    <source>
        <dbReference type="EMBL" id="MQU17923.1"/>
    </source>
</evidence>
<evidence type="ECO:0000256" key="3">
    <source>
        <dbReference type="ARBA" id="ARBA00022630"/>
    </source>
</evidence>
<dbReference type="Proteomes" id="UP000443000">
    <property type="component" value="Unassembled WGS sequence"/>
</dbReference>
<organism evidence="8">
    <name type="scientific">Pseudomonas helleri</name>
    <dbReference type="NCBI Taxonomy" id="1608996"/>
    <lineage>
        <taxon>Bacteria</taxon>
        <taxon>Pseudomonadati</taxon>
        <taxon>Pseudomonadota</taxon>
        <taxon>Gammaproteobacteria</taxon>
        <taxon>Pseudomonadales</taxon>
        <taxon>Pseudomonadaceae</taxon>
        <taxon>Pseudomonas</taxon>
    </lineage>
</organism>
<reference evidence="10 11" key="1">
    <citation type="submission" date="2019-10" db="EMBL/GenBank/DDBJ databases">
        <title>Evaluation of single-gene subtyping targets for Pseudomonas.</title>
        <authorList>
            <person name="Reichler S.J."/>
            <person name="Orsi R.H."/>
            <person name="Wiedmann M."/>
            <person name="Martin N.H."/>
            <person name="Murphy S.I."/>
        </authorList>
    </citation>
    <scope>NUCLEOTIDE SEQUENCE</scope>
    <source>
        <strain evidence="7 11">FSL R10-0802</strain>
        <strain evidence="9 10">FSL R10-1594</strain>
        <strain evidence="8">FSL R10-2339</strain>
    </source>
</reference>
<dbReference type="SUPFAM" id="SSF54373">
    <property type="entry name" value="FAD-linked reductases, C-terminal domain"/>
    <property type="match status" value="1"/>
</dbReference>
<dbReference type="InterPro" id="IPR007867">
    <property type="entry name" value="GMC_OxRtase_C"/>
</dbReference>
<evidence type="ECO:0000259" key="6">
    <source>
        <dbReference type="PROSITE" id="PS51379"/>
    </source>
</evidence>
<dbReference type="Gene3D" id="3.50.50.60">
    <property type="entry name" value="FAD/NAD(P)-binding domain"/>
    <property type="match status" value="3"/>
</dbReference>
<name>A0A6A7YSF2_9PSED</name>
<dbReference type="EMBL" id="WIVT01000020">
    <property type="protein sequence ID" value="MQU17923.1"/>
    <property type="molecule type" value="Genomic_DNA"/>
</dbReference>
<evidence type="ECO:0000256" key="5">
    <source>
        <dbReference type="ARBA" id="ARBA00023002"/>
    </source>
</evidence>
<dbReference type="EMBL" id="WIWP01000013">
    <property type="protein sequence ID" value="MQT26202.1"/>
    <property type="molecule type" value="Genomic_DNA"/>
</dbReference>
<evidence type="ECO:0000313" key="11">
    <source>
        <dbReference type="Proteomes" id="UP000713985"/>
    </source>
</evidence>
<dbReference type="Proteomes" id="UP000713985">
    <property type="component" value="Unassembled WGS sequence"/>
</dbReference>